<evidence type="ECO:0000313" key="1">
    <source>
        <dbReference type="EMBL" id="ABX03564.1"/>
    </source>
</evidence>
<gene>
    <name evidence="1" type="ordered locus">Haur_0916</name>
</gene>
<organism evidence="1 2">
    <name type="scientific">Herpetosiphon aurantiacus (strain ATCC 23779 / DSM 785 / 114-95)</name>
    <dbReference type="NCBI Taxonomy" id="316274"/>
    <lineage>
        <taxon>Bacteria</taxon>
        <taxon>Bacillati</taxon>
        <taxon>Chloroflexota</taxon>
        <taxon>Chloroflexia</taxon>
        <taxon>Herpetosiphonales</taxon>
        <taxon>Herpetosiphonaceae</taxon>
        <taxon>Herpetosiphon</taxon>
    </lineage>
</organism>
<reference evidence="1 2" key="1">
    <citation type="journal article" date="2011" name="Stand. Genomic Sci.">
        <title>Complete genome sequence of the filamentous gliding predatory bacterium Herpetosiphon aurantiacus type strain (114-95(T)).</title>
        <authorList>
            <person name="Kiss H."/>
            <person name="Nett M."/>
            <person name="Domin N."/>
            <person name="Martin K."/>
            <person name="Maresca J.A."/>
            <person name="Copeland A."/>
            <person name="Lapidus A."/>
            <person name="Lucas S."/>
            <person name="Berry K.W."/>
            <person name="Glavina Del Rio T."/>
            <person name="Dalin E."/>
            <person name="Tice H."/>
            <person name="Pitluck S."/>
            <person name="Richardson P."/>
            <person name="Bruce D."/>
            <person name="Goodwin L."/>
            <person name="Han C."/>
            <person name="Detter J.C."/>
            <person name="Schmutz J."/>
            <person name="Brettin T."/>
            <person name="Land M."/>
            <person name="Hauser L."/>
            <person name="Kyrpides N.C."/>
            <person name="Ivanova N."/>
            <person name="Goker M."/>
            <person name="Woyke T."/>
            <person name="Klenk H.P."/>
            <person name="Bryant D.A."/>
        </authorList>
    </citation>
    <scope>NUCLEOTIDE SEQUENCE [LARGE SCALE GENOMIC DNA]</scope>
    <source>
        <strain evidence="2">ATCC 23779 / DSM 785 / 114-95</strain>
    </source>
</reference>
<dbReference type="BioCyc" id="HAUR316274:GHYA-930-MONOMER"/>
<dbReference type="HOGENOM" id="CLU_1523131_0_0_0"/>
<proteinExistence type="predicted"/>
<dbReference type="Proteomes" id="UP000000787">
    <property type="component" value="Chromosome"/>
</dbReference>
<name>A9AYI2_HERA2</name>
<dbReference type="KEGG" id="hau:Haur_0916"/>
<evidence type="ECO:0000313" key="2">
    <source>
        <dbReference type="Proteomes" id="UP000000787"/>
    </source>
</evidence>
<sequence>MDGFLLANASTSNAALFEQLADLGVSLQHKATAQRPASWLWICTNQVEEADRLISFVASTPLLVVVLQPLVHTLRLGPLFGADDYCCVDCFQRYNALFPTPATSDYLMALPAWQTAARWLTNQLQQLAARILVIRADGTSQLGRLPRDPLCLRCSSFRNYPIDSLQQLHQPSANGV</sequence>
<dbReference type="Gene3D" id="3.40.50.720">
    <property type="entry name" value="NAD(P)-binding Rossmann-like Domain"/>
    <property type="match status" value="1"/>
</dbReference>
<keyword evidence="2" id="KW-1185">Reference proteome</keyword>
<dbReference type="STRING" id="316274.Haur_0916"/>
<accession>A9AYI2</accession>
<dbReference type="AlphaFoldDB" id="A9AYI2"/>
<dbReference type="EMBL" id="CP000875">
    <property type="protein sequence ID" value="ABX03564.1"/>
    <property type="molecule type" value="Genomic_DNA"/>
</dbReference>
<protein>
    <submittedName>
        <fullName evidence="1">Uncharacterized protein</fullName>
    </submittedName>
</protein>
<dbReference type="InParanoid" id="A9AYI2"/>